<protein>
    <submittedName>
        <fullName evidence="1">Uncharacterized protein</fullName>
    </submittedName>
</protein>
<dbReference type="EMBL" id="FN596739">
    <property type="protein sequence ID" value="CBI38819.3"/>
    <property type="molecule type" value="Genomic_DNA"/>
</dbReference>
<name>D7U7P0_VITVI</name>
<evidence type="ECO:0000313" key="2">
    <source>
        <dbReference type="Proteomes" id="UP000009183"/>
    </source>
</evidence>
<organism evidence="1 2">
    <name type="scientific">Vitis vinifera</name>
    <name type="common">Grape</name>
    <dbReference type="NCBI Taxonomy" id="29760"/>
    <lineage>
        <taxon>Eukaryota</taxon>
        <taxon>Viridiplantae</taxon>
        <taxon>Streptophyta</taxon>
        <taxon>Embryophyta</taxon>
        <taxon>Tracheophyta</taxon>
        <taxon>Spermatophyta</taxon>
        <taxon>Magnoliopsida</taxon>
        <taxon>eudicotyledons</taxon>
        <taxon>Gunneridae</taxon>
        <taxon>Pentapetalae</taxon>
        <taxon>rosids</taxon>
        <taxon>Vitales</taxon>
        <taxon>Vitaceae</taxon>
        <taxon>Viteae</taxon>
        <taxon>Vitis</taxon>
    </lineage>
</organism>
<dbReference type="HOGENOM" id="CLU_3369462_0_0_1"/>
<dbReference type="Proteomes" id="UP000009183">
    <property type="component" value="Chromosome 15"/>
</dbReference>
<sequence length="35" mass="3990">MIGNTEKQQRVQDSGGILYMALTSFVQQQIKIDTF</sequence>
<keyword evidence="2" id="KW-1185">Reference proteome</keyword>
<proteinExistence type="predicted"/>
<gene>
    <name evidence="1" type="ordered locus">VIT_15s0048g01310</name>
</gene>
<dbReference type="AlphaFoldDB" id="D7U7P0"/>
<reference evidence="2" key="1">
    <citation type="journal article" date="2007" name="Nature">
        <title>The grapevine genome sequence suggests ancestral hexaploidization in major angiosperm phyla.</title>
        <authorList>
            <consortium name="The French-Italian Public Consortium for Grapevine Genome Characterization."/>
            <person name="Jaillon O."/>
            <person name="Aury J.-M."/>
            <person name="Noel B."/>
            <person name="Policriti A."/>
            <person name="Clepet C."/>
            <person name="Casagrande A."/>
            <person name="Choisne N."/>
            <person name="Aubourg S."/>
            <person name="Vitulo N."/>
            <person name="Jubin C."/>
            <person name="Vezzi A."/>
            <person name="Legeai F."/>
            <person name="Hugueney P."/>
            <person name="Dasilva C."/>
            <person name="Horner D."/>
            <person name="Mica E."/>
            <person name="Jublot D."/>
            <person name="Poulain J."/>
            <person name="Bruyere C."/>
            <person name="Billault A."/>
            <person name="Segurens B."/>
            <person name="Gouyvenoux M."/>
            <person name="Ugarte E."/>
            <person name="Cattonaro F."/>
            <person name="Anthouard V."/>
            <person name="Vico V."/>
            <person name="Del Fabbro C."/>
            <person name="Alaux M."/>
            <person name="Di Gaspero G."/>
            <person name="Dumas V."/>
            <person name="Felice N."/>
            <person name="Paillard S."/>
            <person name="Juman I."/>
            <person name="Moroldo M."/>
            <person name="Scalabrin S."/>
            <person name="Canaguier A."/>
            <person name="Le Clainche I."/>
            <person name="Malacrida G."/>
            <person name="Durand E."/>
            <person name="Pesole G."/>
            <person name="Laucou V."/>
            <person name="Chatelet P."/>
            <person name="Merdinoglu D."/>
            <person name="Delledonne M."/>
            <person name="Pezzotti M."/>
            <person name="Lecharny A."/>
            <person name="Scarpelli C."/>
            <person name="Artiguenave F."/>
            <person name="Pe M.E."/>
            <person name="Valle G."/>
            <person name="Morgante M."/>
            <person name="Caboche M."/>
            <person name="Adam-Blondon A.-F."/>
            <person name="Weissenbach J."/>
            <person name="Quetier F."/>
            <person name="Wincker P."/>
        </authorList>
    </citation>
    <scope>NUCLEOTIDE SEQUENCE [LARGE SCALE GENOMIC DNA]</scope>
    <source>
        <strain evidence="2">cv. Pinot noir / PN40024</strain>
    </source>
</reference>
<dbReference type="InParanoid" id="D7U7P0"/>
<accession>D7U7P0</accession>
<dbReference type="PaxDb" id="29760-VIT_15s0048g01310.t01"/>
<evidence type="ECO:0000313" key="1">
    <source>
        <dbReference type="EMBL" id="CBI38819.3"/>
    </source>
</evidence>